<dbReference type="Proteomes" id="UP000199665">
    <property type="component" value="Unassembled WGS sequence"/>
</dbReference>
<dbReference type="Gene3D" id="1.20.1170.10">
    <property type="match status" value="1"/>
</dbReference>
<gene>
    <name evidence="2" type="ORF">SAMN05216205_4125</name>
</gene>
<organism evidence="2 3">
    <name type="scientific">Pseudomonas mohnii</name>
    <dbReference type="NCBI Taxonomy" id="395600"/>
    <lineage>
        <taxon>Bacteria</taxon>
        <taxon>Pseudomonadati</taxon>
        <taxon>Pseudomonadota</taxon>
        <taxon>Gammaproteobacteria</taxon>
        <taxon>Pseudomonadales</taxon>
        <taxon>Pseudomonadaceae</taxon>
        <taxon>Pseudomonas</taxon>
    </lineage>
</organism>
<dbReference type="CDD" id="cd22657">
    <property type="entry name" value="ClyA_XaxA-like"/>
    <property type="match status" value="1"/>
</dbReference>
<feature type="coiled-coil region" evidence="1">
    <location>
        <begin position="219"/>
        <end position="296"/>
    </location>
</feature>
<keyword evidence="3" id="KW-1185">Reference proteome</keyword>
<keyword evidence="1" id="KW-0175">Coiled coil</keyword>
<proteinExistence type="predicted"/>
<comment type="caution">
    <text evidence="2">The sequence shown here is derived from an EMBL/GenBank/DDBJ whole genome shotgun (WGS) entry which is preliminary data.</text>
</comment>
<reference evidence="2 3" key="1">
    <citation type="submission" date="2016-10" db="EMBL/GenBank/DDBJ databases">
        <authorList>
            <person name="Varghese N."/>
            <person name="Submissions S."/>
        </authorList>
    </citation>
    <scope>NUCLEOTIDE SEQUENCE [LARGE SCALE GENOMIC DNA]</scope>
    <source>
        <strain evidence="2 3">DSM 18327</strain>
    </source>
</reference>
<dbReference type="RefSeq" id="WP_090467120.1">
    <property type="nucleotide sequence ID" value="NZ_FNRV01000001.1"/>
</dbReference>
<dbReference type="NCBIfam" id="NF033928">
    <property type="entry name" value="alph_xenorhab_A"/>
    <property type="match status" value="1"/>
</dbReference>
<dbReference type="SUPFAM" id="SSF58100">
    <property type="entry name" value="Bacterial hemolysins"/>
    <property type="match status" value="1"/>
</dbReference>
<evidence type="ECO:0000256" key="1">
    <source>
        <dbReference type="SAM" id="Coils"/>
    </source>
</evidence>
<accession>A0ABY0Y7I9</accession>
<evidence type="ECO:0008006" key="4">
    <source>
        <dbReference type="Google" id="ProtNLM"/>
    </source>
</evidence>
<evidence type="ECO:0000313" key="3">
    <source>
        <dbReference type="Proteomes" id="UP000199665"/>
    </source>
</evidence>
<protein>
    <recommendedName>
        <fullName evidence="4">Toxin</fullName>
    </recommendedName>
</protein>
<name>A0ABY0Y7I9_9PSED</name>
<sequence length="393" mass="43665">MLATQELKITSEDLNKLTTEFMDAVSGTLPGVERDPGLLVTNEDVRRIKRYVKGGLELPIDEKEIEQIHKLDQLNISGLKSADLQLLFMKMKDHAGTWSALESSMKAVGSDLHVFSDNITSNCTAIIEYLKTLPSYVSGVGKIGGLPPEEIDKLPEIILTGEEKKKIPTLLELVDELKIVITAHSQSTKLTKTAITDFKHGITNIIKPELGLKITLCNSQNFSDEIKQYNQRLDVINARIDQKNAEIAEYSRNKWWGVIGGVVGFIITSSIYGSKAQQARNELDQLTDERRDIEKKLATTNTFLASLLAFETNLQDLQVRVEGASGSSSNLESLWELIQAYVESSSKRLDGVTNAMYLVSFVSRLTSMTENWKAIKKQAGDLLTAFNNASHES</sequence>
<dbReference type="EMBL" id="FNRV01000001">
    <property type="protein sequence ID" value="SED07068.1"/>
    <property type="molecule type" value="Genomic_DNA"/>
</dbReference>
<evidence type="ECO:0000313" key="2">
    <source>
        <dbReference type="EMBL" id="SED07068.1"/>
    </source>
</evidence>